<dbReference type="Pfam" id="PF17246">
    <property type="entry name" value="CDC24_OB1"/>
    <property type="match status" value="2"/>
</dbReference>
<name>A0A5D3CXI2_CUCMM</name>
<evidence type="ECO:0000259" key="1">
    <source>
        <dbReference type="Pfam" id="PF17244"/>
    </source>
</evidence>
<feature type="domain" description="Cell division control protein 24 OB" evidence="3">
    <location>
        <begin position="36"/>
        <end position="98"/>
    </location>
</feature>
<evidence type="ECO:0000313" key="4">
    <source>
        <dbReference type="EMBL" id="TYK16222.1"/>
    </source>
</evidence>
<feature type="domain" description="Cell division control protein 24 OB" evidence="1">
    <location>
        <begin position="587"/>
        <end position="734"/>
    </location>
</feature>
<dbReference type="Pfam" id="PF17245">
    <property type="entry name" value="CDC24_OB2"/>
    <property type="match status" value="1"/>
</dbReference>
<evidence type="ECO:0000259" key="2">
    <source>
        <dbReference type="Pfam" id="PF17245"/>
    </source>
</evidence>
<evidence type="ECO:0000313" key="5">
    <source>
        <dbReference type="Proteomes" id="UP000321947"/>
    </source>
</evidence>
<gene>
    <name evidence="4" type="ORF">E5676_scaffold209G001510</name>
</gene>
<feature type="domain" description="Cell division control protein 24 OB" evidence="2">
    <location>
        <begin position="309"/>
        <end position="416"/>
    </location>
</feature>
<dbReference type="PANTHER" id="PTHR36033:SF1">
    <property type="entry name" value="NUCLEIC ACID-BINDING PROTEINS SUPERFAMILY"/>
    <property type="match status" value="1"/>
</dbReference>
<proteinExistence type="predicted"/>
<evidence type="ECO:0000259" key="3">
    <source>
        <dbReference type="Pfam" id="PF17246"/>
    </source>
</evidence>
<comment type="caution">
    <text evidence="4">The sequence shown here is derived from an EMBL/GenBank/DDBJ whole genome shotgun (WGS) entry which is preliminary data.</text>
</comment>
<dbReference type="AlphaFoldDB" id="A0A5D3CXI2"/>
<accession>A0A5D3CXI2</accession>
<dbReference type="InterPro" id="IPR035203">
    <property type="entry name" value="Cdc24_OB3"/>
</dbReference>
<protein>
    <submittedName>
        <fullName evidence="4">Nucleic acid-binding proteins superfamily isoform 1</fullName>
    </submittedName>
</protein>
<dbReference type="Proteomes" id="UP000321947">
    <property type="component" value="Unassembled WGS sequence"/>
</dbReference>
<dbReference type="InterPro" id="IPR035201">
    <property type="entry name" value="Cdc24_OB1"/>
</dbReference>
<reference evidence="4 5" key="1">
    <citation type="submission" date="2019-08" db="EMBL/GenBank/DDBJ databases">
        <title>Draft genome sequences of two oriental melons (Cucumis melo L. var makuwa).</title>
        <authorList>
            <person name="Kwon S.-Y."/>
        </authorList>
    </citation>
    <scope>NUCLEOTIDE SEQUENCE [LARGE SCALE GENOMIC DNA]</scope>
    <source>
        <strain evidence="5">cv. Chang Bougi</strain>
        <tissue evidence="4">Leaf</tissue>
    </source>
</reference>
<dbReference type="InterPro" id="IPR012340">
    <property type="entry name" value="NA-bd_OB-fold"/>
</dbReference>
<dbReference type="EMBL" id="SSTD01008340">
    <property type="protein sequence ID" value="TYK16222.1"/>
    <property type="molecule type" value="Genomic_DNA"/>
</dbReference>
<sequence>MSSLSKHFNSHDAGRYSAMELDDPRKLQEEGDDDPFLKFVDYARSVLAFEDDEDFDPNVNGTETDTPGWSWIASRVLRTCIAYSSSVTPAILLSELSQFEFVAVRHLWSLLPSGRSEGRMALEVDVGLNLLDPIVVLLFCERLFQLLIIGCLPSIITWIGIRKPQVTKGFISSPGGNYILVFHFSSQFPSSLRLIGIGDLGLAMNAMVRGVVLDESDILEAWYEQHRVGAPKKIPECINQLKKKNRRKKLPKTVTIDSIYEKNFLSISSVLEAVILDEFILPDLSAEFFVTQGYSVYRSCSSRSDTVAEFYDLVDGILKKGRQIFVTGCYLRAASGGSGYPRLLPTEYLVILLDEEEDDDVMLLGAQFCSDTFSSVSLDSVNEGTTYSLIESIGPLEIHEKINGLRMIQIILVDNDGFKLKFLLWGEQVLLANLLSSQLNSVGSVLALDRPYVATVNENGVGTSEELCLEYGSATQLYLVPCIQHEEQVCVLTQNINQASRTVSMSYPTQGPQVSQVSLPCDSHGAIDFGNYPFRSFVIDLQDKMTGISLYGNVLDIANERNTTEAGFSMRIEDNTGEILAKLRFERSCLEALWIENHVGASFVNLSCLPALLTSSCLHKLSRLSDLTSNTHGTKVCRVRLDQVSHCHVSTKFLHAICGHFVEETPARIECSFCCCECKSELVRTFDLKITLADDSAKIFAWCMGQTAAELLQISPDEFCELPEEEQVMYPSSLENENFVVAIVNCRRQSRKYGNNVNFANDPLSWEITRALKCE</sequence>
<dbReference type="Pfam" id="PF17244">
    <property type="entry name" value="CDC24_OB3"/>
    <property type="match status" value="2"/>
</dbReference>
<feature type="domain" description="Cell division control protein 24 OB" evidence="3">
    <location>
        <begin position="216"/>
        <end position="282"/>
    </location>
</feature>
<dbReference type="PANTHER" id="PTHR36033">
    <property type="entry name" value="NUCLEIC ACID-BINDING PROTEINS SUPERFAMILY"/>
    <property type="match status" value="1"/>
</dbReference>
<feature type="domain" description="Cell division control protein 24 OB" evidence="1">
    <location>
        <begin position="540"/>
        <end position="585"/>
    </location>
</feature>
<dbReference type="InterPro" id="IPR035200">
    <property type="entry name" value="Cdc24_OB2"/>
</dbReference>
<organism evidence="4 5">
    <name type="scientific">Cucumis melo var. makuwa</name>
    <name type="common">Oriental melon</name>
    <dbReference type="NCBI Taxonomy" id="1194695"/>
    <lineage>
        <taxon>Eukaryota</taxon>
        <taxon>Viridiplantae</taxon>
        <taxon>Streptophyta</taxon>
        <taxon>Embryophyta</taxon>
        <taxon>Tracheophyta</taxon>
        <taxon>Spermatophyta</taxon>
        <taxon>Magnoliopsida</taxon>
        <taxon>eudicotyledons</taxon>
        <taxon>Gunneridae</taxon>
        <taxon>Pentapetalae</taxon>
        <taxon>rosids</taxon>
        <taxon>fabids</taxon>
        <taxon>Cucurbitales</taxon>
        <taxon>Cucurbitaceae</taxon>
        <taxon>Benincaseae</taxon>
        <taxon>Cucumis</taxon>
    </lineage>
</organism>
<dbReference type="Gene3D" id="2.40.50.140">
    <property type="entry name" value="Nucleic acid-binding proteins"/>
    <property type="match status" value="1"/>
</dbReference>
<dbReference type="SUPFAM" id="SSF50249">
    <property type="entry name" value="Nucleic acid-binding proteins"/>
    <property type="match status" value="1"/>
</dbReference>